<name>V5BEF2_9GAMM</name>
<dbReference type="OrthoDB" id="9151764at2"/>
<feature type="repeat" description="ANK" evidence="3">
    <location>
        <begin position="148"/>
        <end position="181"/>
    </location>
</feature>
<dbReference type="Pfam" id="PF00023">
    <property type="entry name" value="Ank"/>
    <property type="match status" value="1"/>
</dbReference>
<dbReference type="EMBL" id="AYLO01000089">
    <property type="protein sequence ID" value="ESS71650.1"/>
    <property type="molecule type" value="Genomic_DNA"/>
</dbReference>
<dbReference type="InterPro" id="IPR002110">
    <property type="entry name" value="Ankyrin_rpt"/>
</dbReference>
<dbReference type="PANTHER" id="PTHR24198">
    <property type="entry name" value="ANKYRIN REPEAT AND PROTEIN KINASE DOMAIN-CONTAINING PROTEIN"/>
    <property type="match status" value="1"/>
</dbReference>
<proteinExistence type="predicted"/>
<dbReference type="eggNOG" id="COG0666">
    <property type="taxonomic scope" value="Bacteria"/>
</dbReference>
<dbReference type="Pfam" id="PF12796">
    <property type="entry name" value="Ank_2"/>
    <property type="match status" value="1"/>
</dbReference>
<keyword evidence="2 3" id="KW-0040">ANK repeat</keyword>
<comment type="caution">
    <text evidence="4">The sequence shown here is derived from an EMBL/GenBank/DDBJ whole genome shotgun (WGS) entry which is preliminary data.</text>
</comment>
<dbReference type="RefSeq" id="WP_023495259.1">
    <property type="nucleotide sequence ID" value="NZ_AYLO01000089.1"/>
</dbReference>
<gene>
    <name evidence="4" type="ORF">MGMO_93c00080</name>
</gene>
<reference evidence="4 5" key="1">
    <citation type="journal article" date="2013" name="Genome Announc.">
        <title>Draft Genome Sequence of the Methanotrophic Gammaproteobacterium Methyloglobulus morosus DSM 22980 Strain KoM1.</title>
        <authorList>
            <person name="Poehlein A."/>
            <person name="Deutzmann J.S."/>
            <person name="Daniel R."/>
            <person name="Simeonova D.D."/>
        </authorList>
    </citation>
    <scope>NUCLEOTIDE SEQUENCE [LARGE SCALE GENOMIC DNA]</scope>
    <source>
        <strain evidence="4 5">KoM1</strain>
    </source>
</reference>
<evidence type="ECO:0000313" key="5">
    <source>
        <dbReference type="Proteomes" id="UP000017842"/>
    </source>
</evidence>
<evidence type="ECO:0000256" key="2">
    <source>
        <dbReference type="ARBA" id="ARBA00023043"/>
    </source>
</evidence>
<dbReference type="PROSITE" id="PS50088">
    <property type="entry name" value="ANK_REPEAT"/>
    <property type="match status" value="4"/>
</dbReference>
<dbReference type="InterPro" id="IPR036770">
    <property type="entry name" value="Ankyrin_rpt-contain_sf"/>
</dbReference>
<dbReference type="STRING" id="1116472.MGMO_93c00080"/>
<dbReference type="PROSITE" id="PS50297">
    <property type="entry name" value="ANK_REP_REGION"/>
    <property type="match status" value="3"/>
</dbReference>
<dbReference type="AlphaFoldDB" id="V5BEF2"/>
<sequence length="204" mass="21810">MIRILVTVRMFRVFFTVLFLVSLLGCHFTSGRSEISYDQNEALLEAVEADNLEMAITLLDKGADPNAKRSEGSNLTVLMLAARNGNSRLVKELLTDGSDPNITAAVAVGVSHVNEGITALMLSAASGDAKTMQILLNYGANALVKDSTGNTLLHYAVEKQGAIDVVRLALAHGVDRNAKNAQGQTALDKAKAAGNYEIISELMY</sequence>
<dbReference type="PROSITE" id="PS51257">
    <property type="entry name" value="PROKAR_LIPOPROTEIN"/>
    <property type="match status" value="1"/>
</dbReference>
<feature type="repeat" description="ANK" evidence="3">
    <location>
        <begin position="115"/>
        <end position="147"/>
    </location>
</feature>
<dbReference type="Gene3D" id="1.25.40.20">
    <property type="entry name" value="Ankyrin repeat-containing domain"/>
    <property type="match status" value="2"/>
</dbReference>
<accession>V5BEF2</accession>
<dbReference type="PANTHER" id="PTHR24198:SF165">
    <property type="entry name" value="ANKYRIN REPEAT-CONTAINING PROTEIN-RELATED"/>
    <property type="match status" value="1"/>
</dbReference>
<organism evidence="4 5">
    <name type="scientific">Methyloglobulus morosus KoM1</name>
    <dbReference type="NCBI Taxonomy" id="1116472"/>
    <lineage>
        <taxon>Bacteria</taxon>
        <taxon>Pseudomonadati</taxon>
        <taxon>Pseudomonadota</taxon>
        <taxon>Gammaproteobacteria</taxon>
        <taxon>Methylococcales</taxon>
        <taxon>Methylococcaceae</taxon>
        <taxon>Methyloglobulus</taxon>
    </lineage>
</organism>
<keyword evidence="5" id="KW-1185">Reference proteome</keyword>
<dbReference type="SMART" id="SM00248">
    <property type="entry name" value="ANK"/>
    <property type="match status" value="4"/>
</dbReference>
<feature type="repeat" description="ANK" evidence="3">
    <location>
        <begin position="73"/>
        <end position="105"/>
    </location>
</feature>
<keyword evidence="1" id="KW-0677">Repeat</keyword>
<dbReference type="SUPFAM" id="SSF48403">
    <property type="entry name" value="Ankyrin repeat"/>
    <property type="match status" value="1"/>
</dbReference>
<feature type="repeat" description="ANK" evidence="3">
    <location>
        <begin position="38"/>
        <end position="70"/>
    </location>
</feature>
<protein>
    <submittedName>
        <fullName evidence="4">Ankyrin repeat</fullName>
    </submittedName>
</protein>
<evidence type="ECO:0000256" key="1">
    <source>
        <dbReference type="ARBA" id="ARBA00022737"/>
    </source>
</evidence>
<dbReference type="Proteomes" id="UP000017842">
    <property type="component" value="Unassembled WGS sequence"/>
</dbReference>
<evidence type="ECO:0000256" key="3">
    <source>
        <dbReference type="PROSITE-ProRule" id="PRU00023"/>
    </source>
</evidence>
<evidence type="ECO:0000313" key="4">
    <source>
        <dbReference type="EMBL" id="ESS71650.1"/>
    </source>
</evidence>